<reference evidence="3" key="1">
    <citation type="submission" date="2018-05" db="EMBL/GenBank/DDBJ databases">
        <title>Genome Sequencing of selected type strains of the family Eggerthellaceae.</title>
        <authorList>
            <person name="Danylec N."/>
            <person name="Stoll D.A."/>
            <person name="Doetsch A."/>
            <person name="Huch M."/>
        </authorList>
    </citation>
    <scope>NUCLEOTIDE SEQUENCE [LARGE SCALE GENOMIC DNA]</scope>
    <source>
        <strain evidence="3">DSM 16106</strain>
    </source>
</reference>
<evidence type="ECO:0000313" key="2">
    <source>
        <dbReference type="EMBL" id="RNL44731.1"/>
    </source>
</evidence>
<dbReference type="InterPro" id="IPR035286">
    <property type="entry name" value="DUF5361"/>
</dbReference>
<comment type="caution">
    <text evidence="2">The sequence shown here is derived from an EMBL/GenBank/DDBJ whole genome shotgun (WGS) entry which is preliminary data.</text>
</comment>
<dbReference type="Pfam" id="PF17318">
    <property type="entry name" value="DUF5361"/>
    <property type="match status" value="1"/>
</dbReference>
<dbReference type="AlphaFoldDB" id="A0A3N0BBG9"/>
<name>A0A3N0BBG9_9ACTN</name>
<sequence>MGAEFSHEHAAALCAQLPRESRLARMASPECAWSESEYMLNRIEYGMRVLAWQRTKDAQHDRKRPRPMPTPADEARVRKKLDRTDMREIARKLKIEEVAHGGN</sequence>
<accession>A0A3N0BBG9</accession>
<dbReference type="EMBL" id="QICD01000009">
    <property type="protein sequence ID" value="RNL44731.1"/>
    <property type="molecule type" value="Genomic_DNA"/>
</dbReference>
<protein>
    <submittedName>
        <fullName evidence="2">Uncharacterized protein</fullName>
    </submittedName>
</protein>
<proteinExistence type="predicted"/>
<gene>
    <name evidence="2" type="ORF">DMP08_05950</name>
</gene>
<evidence type="ECO:0000313" key="3">
    <source>
        <dbReference type="Proteomes" id="UP000278632"/>
    </source>
</evidence>
<evidence type="ECO:0000256" key="1">
    <source>
        <dbReference type="SAM" id="MobiDB-lite"/>
    </source>
</evidence>
<dbReference type="RefSeq" id="WP_123192036.1">
    <property type="nucleotide sequence ID" value="NZ_QICD01000009.1"/>
</dbReference>
<dbReference type="Proteomes" id="UP000278632">
    <property type="component" value="Unassembled WGS sequence"/>
</dbReference>
<dbReference type="OrthoDB" id="3199523at2"/>
<feature type="region of interest" description="Disordered" evidence="1">
    <location>
        <begin position="56"/>
        <end position="76"/>
    </location>
</feature>
<keyword evidence="3" id="KW-1185">Reference proteome</keyword>
<organism evidence="2 3">
    <name type="scientific">Paraeggerthella hongkongensis</name>
    <dbReference type="NCBI Taxonomy" id="230658"/>
    <lineage>
        <taxon>Bacteria</taxon>
        <taxon>Bacillati</taxon>
        <taxon>Actinomycetota</taxon>
        <taxon>Coriobacteriia</taxon>
        <taxon>Eggerthellales</taxon>
        <taxon>Eggerthellaceae</taxon>
        <taxon>Paraeggerthella</taxon>
    </lineage>
</organism>